<dbReference type="RefSeq" id="WP_146935945.1">
    <property type="nucleotide sequence ID" value="NZ_BJXW01000008.1"/>
</dbReference>
<organism evidence="2 3">
    <name type="scientific">Cerasibacillus quisquiliarum</name>
    <dbReference type="NCBI Taxonomy" id="227865"/>
    <lineage>
        <taxon>Bacteria</taxon>
        <taxon>Bacillati</taxon>
        <taxon>Bacillota</taxon>
        <taxon>Bacilli</taxon>
        <taxon>Bacillales</taxon>
        <taxon>Bacillaceae</taxon>
        <taxon>Cerasibacillus</taxon>
    </lineage>
</organism>
<dbReference type="EMBL" id="BJXW01000008">
    <property type="protein sequence ID" value="GEN30570.1"/>
    <property type="molecule type" value="Genomic_DNA"/>
</dbReference>
<dbReference type="AlphaFoldDB" id="A0A511UVC8"/>
<comment type="caution">
    <text evidence="2">The sequence shown here is derived from an EMBL/GenBank/DDBJ whole genome shotgun (WGS) entry which is preliminary data.</text>
</comment>
<proteinExistence type="predicted"/>
<gene>
    <name evidence="2" type="ORF">CQU01_08080</name>
</gene>
<evidence type="ECO:0008006" key="4">
    <source>
        <dbReference type="Google" id="ProtNLM"/>
    </source>
</evidence>
<evidence type="ECO:0000313" key="3">
    <source>
        <dbReference type="Proteomes" id="UP000321491"/>
    </source>
</evidence>
<name>A0A511UVC8_9BACI</name>
<keyword evidence="1" id="KW-0812">Transmembrane</keyword>
<dbReference type="OrthoDB" id="2418411at2"/>
<reference evidence="2 3" key="1">
    <citation type="submission" date="2019-07" db="EMBL/GenBank/DDBJ databases">
        <title>Whole genome shotgun sequence of Cerasibacillus quisquiliarum NBRC 102429.</title>
        <authorList>
            <person name="Hosoyama A."/>
            <person name="Uohara A."/>
            <person name="Ohji S."/>
            <person name="Ichikawa N."/>
        </authorList>
    </citation>
    <scope>NUCLEOTIDE SEQUENCE [LARGE SCALE GENOMIC DNA]</scope>
    <source>
        <strain evidence="2 3">NBRC 102429</strain>
    </source>
</reference>
<evidence type="ECO:0000313" key="2">
    <source>
        <dbReference type="EMBL" id="GEN30570.1"/>
    </source>
</evidence>
<keyword evidence="3" id="KW-1185">Reference proteome</keyword>
<dbReference type="Pfam" id="PF08113">
    <property type="entry name" value="CoxIIa"/>
    <property type="match status" value="1"/>
</dbReference>
<sequence>MASETKKNIGDKNEPDLRGTLVSVMFVLAFIVISWFGVLGIFLSR</sequence>
<keyword evidence="1" id="KW-0472">Membrane</keyword>
<dbReference type="Proteomes" id="UP000321491">
    <property type="component" value="Unassembled WGS sequence"/>
</dbReference>
<accession>A0A511UVC8</accession>
<protein>
    <recommendedName>
        <fullName evidence="4">Cytochrome c oxidase subunit 2A</fullName>
    </recommendedName>
</protein>
<evidence type="ECO:0000256" key="1">
    <source>
        <dbReference type="SAM" id="Phobius"/>
    </source>
</evidence>
<feature type="transmembrane region" description="Helical" evidence="1">
    <location>
        <begin position="20"/>
        <end position="43"/>
    </location>
</feature>
<keyword evidence="1" id="KW-1133">Transmembrane helix</keyword>
<dbReference type="InterPro" id="IPR012538">
    <property type="entry name" value="Cyt_c_oxidase_su2a"/>
</dbReference>